<comment type="caution">
    <text evidence="1">The sequence shown here is derived from an EMBL/GenBank/DDBJ whole genome shotgun (WGS) entry which is preliminary data.</text>
</comment>
<accession>A0AAE1AGE8</accession>
<keyword evidence="2" id="KW-1185">Reference proteome</keyword>
<proteinExistence type="predicted"/>
<dbReference type="AlphaFoldDB" id="A0AAE1AGE8"/>
<sequence>MVVVKPAEELQAWSTVVEEKQTDQWATRNFTSSCEIKIKRISSDFFKRDLFGVETKTDRMKPLLLCCVLYICTDLIRGVALGEECQGRTVRCFSDPCAFDFCPAIPDAVCSMSPCTCAAKFTSNGADVTQQCRDSQSQTTKKSDYRMTKLSGRREGWNKTSQLPDLVLDSASTATTVSQR</sequence>
<dbReference type="Proteomes" id="UP001283361">
    <property type="component" value="Unassembled WGS sequence"/>
</dbReference>
<reference evidence="1" key="1">
    <citation type="journal article" date="2023" name="G3 (Bethesda)">
        <title>A reference genome for the long-term kleptoplast-retaining sea slug Elysia crispata morphotype clarki.</title>
        <authorList>
            <person name="Eastman K.E."/>
            <person name="Pendleton A.L."/>
            <person name="Shaikh M.A."/>
            <person name="Suttiyut T."/>
            <person name="Ogas R."/>
            <person name="Tomko P."/>
            <person name="Gavelis G."/>
            <person name="Widhalm J.R."/>
            <person name="Wisecaver J.H."/>
        </authorList>
    </citation>
    <scope>NUCLEOTIDE SEQUENCE</scope>
    <source>
        <strain evidence="1">ECLA1</strain>
    </source>
</reference>
<evidence type="ECO:0000313" key="1">
    <source>
        <dbReference type="EMBL" id="KAK3787359.1"/>
    </source>
</evidence>
<protein>
    <submittedName>
        <fullName evidence="1">Uncharacterized protein</fullName>
    </submittedName>
</protein>
<organism evidence="1 2">
    <name type="scientific">Elysia crispata</name>
    <name type="common">lettuce slug</name>
    <dbReference type="NCBI Taxonomy" id="231223"/>
    <lineage>
        <taxon>Eukaryota</taxon>
        <taxon>Metazoa</taxon>
        <taxon>Spiralia</taxon>
        <taxon>Lophotrochozoa</taxon>
        <taxon>Mollusca</taxon>
        <taxon>Gastropoda</taxon>
        <taxon>Heterobranchia</taxon>
        <taxon>Euthyneura</taxon>
        <taxon>Panpulmonata</taxon>
        <taxon>Sacoglossa</taxon>
        <taxon>Placobranchoidea</taxon>
        <taxon>Plakobranchidae</taxon>
        <taxon>Elysia</taxon>
    </lineage>
</organism>
<gene>
    <name evidence="1" type="ORF">RRG08_065360</name>
</gene>
<name>A0AAE1AGE8_9GAST</name>
<evidence type="ECO:0000313" key="2">
    <source>
        <dbReference type="Proteomes" id="UP001283361"/>
    </source>
</evidence>
<dbReference type="EMBL" id="JAWDGP010001866">
    <property type="protein sequence ID" value="KAK3787359.1"/>
    <property type="molecule type" value="Genomic_DNA"/>
</dbReference>